<protein>
    <submittedName>
        <fullName evidence="2">Putative secreted protein</fullName>
    </submittedName>
</protein>
<feature type="chain" id="PRO_5026309483" evidence="1">
    <location>
        <begin position="16"/>
        <end position="137"/>
    </location>
</feature>
<organism evidence="2">
    <name type="scientific">Rhipicephalus microplus</name>
    <name type="common">Cattle tick</name>
    <name type="synonym">Boophilus microplus</name>
    <dbReference type="NCBI Taxonomy" id="6941"/>
    <lineage>
        <taxon>Eukaryota</taxon>
        <taxon>Metazoa</taxon>
        <taxon>Ecdysozoa</taxon>
        <taxon>Arthropoda</taxon>
        <taxon>Chelicerata</taxon>
        <taxon>Arachnida</taxon>
        <taxon>Acari</taxon>
        <taxon>Parasitiformes</taxon>
        <taxon>Ixodida</taxon>
        <taxon>Ixodoidea</taxon>
        <taxon>Ixodidae</taxon>
        <taxon>Rhipicephalinae</taxon>
        <taxon>Rhipicephalus</taxon>
        <taxon>Boophilus</taxon>
    </lineage>
</organism>
<evidence type="ECO:0000256" key="1">
    <source>
        <dbReference type="SAM" id="SignalP"/>
    </source>
</evidence>
<accession>A0A6G5A2G5</accession>
<dbReference type="EMBL" id="GIKN01002929">
    <property type="protein sequence ID" value="NIE45202.1"/>
    <property type="molecule type" value="Transcribed_RNA"/>
</dbReference>
<keyword evidence="1" id="KW-0732">Signal</keyword>
<feature type="signal peptide" evidence="1">
    <location>
        <begin position="1"/>
        <end position="15"/>
    </location>
</feature>
<proteinExistence type="predicted"/>
<dbReference type="AlphaFoldDB" id="A0A6G5A2G5"/>
<name>A0A6G5A2G5_RHIMP</name>
<reference evidence="2" key="1">
    <citation type="submission" date="2020-03" db="EMBL/GenBank/DDBJ databases">
        <title>A transcriptome and proteome of the tick Rhipicephalus microplus shaped by the genetic composition of its hosts and developmental stage.</title>
        <authorList>
            <person name="Garcia G.R."/>
            <person name="Ribeiro J.M.C."/>
            <person name="Maruyama S.R."/>
            <person name="Gardinasse L.G."/>
            <person name="Nelson K."/>
            <person name="Ferreira B.R."/>
            <person name="Andrade T.G."/>
            <person name="Santos I.K.F.M."/>
        </authorList>
    </citation>
    <scope>NUCLEOTIDE SEQUENCE</scope>
    <source>
        <strain evidence="2">NSGR</strain>
        <tissue evidence="2">Salivary glands</tissue>
    </source>
</reference>
<sequence length="137" mass="14934">MTLSVLLFSIAVARGSPEEIRLWVNVLNDTVLKTGKISHRRLFDELDLRKCSSDATHDTSSQWGLPAAVSKFGDGEVSGDATDYQLLGHHLVKLSFEVLSSTFGSSLGFSLQITSVRYGFLSSSEEHGDCGENREAP</sequence>
<evidence type="ECO:0000313" key="2">
    <source>
        <dbReference type="EMBL" id="NIE45202.1"/>
    </source>
</evidence>